<comment type="caution">
    <text evidence="2">The sequence shown here is derived from an EMBL/GenBank/DDBJ whole genome shotgun (WGS) entry which is preliminary data.</text>
</comment>
<sequence length="267" mass="28821">MRKSNCLPAALALIIALVFISGCGCSGGTSSAASTEKAKALLMEAGKAVSETSSYRMNGTMRMDADQAGEGEPLDWSLDIQGEIQQSAGIVSEHMVMSVGASKQESYTIGSDYYAFVTDKGWAHMSTGNSKIQNSSLGMIDIQQLGLMAELGQDIKVFEESTQRIGISFRLAEDFFKSSLQSEEGVSQEWLDAAGEYLSGLAAEVRLWILSDSMLVDAVELRSNLSEIPPYGMISMSIDLEVRDYNQGLRITLPEEAKNAVEVTLPS</sequence>
<gene>
    <name evidence="2" type="ORF">A2Y75_02905</name>
</gene>
<dbReference type="PROSITE" id="PS51257">
    <property type="entry name" value="PROKAR_LIPOPROTEIN"/>
    <property type="match status" value="1"/>
</dbReference>
<evidence type="ECO:0000313" key="3">
    <source>
        <dbReference type="Proteomes" id="UP000177876"/>
    </source>
</evidence>
<feature type="chain" id="PRO_5039092389" description="LppX_LprAFG lipoprotein" evidence="1">
    <location>
        <begin position="27"/>
        <end position="267"/>
    </location>
</feature>
<dbReference type="STRING" id="1797197.A2Y75_02905"/>
<evidence type="ECO:0000256" key="1">
    <source>
        <dbReference type="SAM" id="SignalP"/>
    </source>
</evidence>
<proteinExistence type="predicted"/>
<accession>A0A1F2WNT1</accession>
<dbReference type="AlphaFoldDB" id="A0A1F2WNT1"/>
<feature type="signal peptide" evidence="1">
    <location>
        <begin position="1"/>
        <end position="26"/>
    </location>
</feature>
<dbReference type="Proteomes" id="UP000177876">
    <property type="component" value="Unassembled WGS sequence"/>
</dbReference>
<protein>
    <recommendedName>
        <fullName evidence="4">LppX_LprAFG lipoprotein</fullName>
    </recommendedName>
</protein>
<evidence type="ECO:0008006" key="4">
    <source>
        <dbReference type="Google" id="ProtNLM"/>
    </source>
</evidence>
<organism evidence="2 3">
    <name type="scientific">Candidatus Solincola sediminis</name>
    <dbReference type="NCBI Taxonomy" id="1797199"/>
    <lineage>
        <taxon>Bacteria</taxon>
        <taxon>Bacillati</taxon>
        <taxon>Actinomycetota</taxon>
        <taxon>Candidatus Geothermincolia</taxon>
        <taxon>Candidatus Geothermincolales</taxon>
        <taxon>Candidatus Geothermincolaceae</taxon>
        <taxon>Candidatus Solincola</taxon>
    </lineage>
</organism>
<reference evidence="2 3" key="1">
    <citation type="journal article" date="2016" name="Nat. Commun.">
        <title>Thousands of microbial genomes shed light on interconnected biogeochemical processes in an aquifer system.</title>
        <authorList>
            <person name="Anantharaman K."/>
            <person name="Brown C.T."/>
            <person name="Hug L.A."/>
            <person name="Sharon I."/>
            <person name="Castelle C.J."/>
            <person name="Probst A.J."/>
            <person name="Thomas B.C."/>
            <person name="Singh A."/>
            <person name="Wilkins M.J."/>
            <person name="Karaoz U."/>
            <person name="Brodie E.L."/>
            <person name="Williams K.H."/>
            <person name="Hubbard S.S."/>
            <person name="Banfield J.F."/>
        </authorList>
    </citation>
    <scope>NUCLEOTIDE SEQUENCE [LARGE SCALE GENOMIC DNA]</scope>
</reference>
<keyword evidence="1" id="KW-0732">Signal</keyword>
<evidence type="ECO:0000313" key="2">
    <source>
        <dbReference type="EMBL" id="OFW58514.1"/>
    </source>
</evidence>
<name>A0A1F2WNT1_9ACTN</name>
<dbReference type="EMBL" id="MELK01000022">
    <property type="protein sequence ID" value="OFW58514.1"/>
    <property type="molecule type" value="Genomic_DNA"/>
</dbReference>